<evidence type="ECO:0000256" key="7">
    <source>
        <dbReference type="ARBA" id="ARBA00041697"/>
    </source>
</evidence>
<accession>A0A6I3XKI6</accession>
<dbReference type="RefSeq" id="WP_155710808.1">
    <property type="nucleotide sequence ID" value="NZ_BMWU01000025.1"/>
</dbReference>
<evidence type="ECO:0000256" key="5">
    <source>
        <dbReference type="ARBA" id="ARBA00039989"/>
    </source>
</evidence>
<dbReference type="Gene3D" id="3.30.70.1560">
    <property type="entry name" value="Alpha-L RNA-binding motif"/>
    <property type="match status" value="1"/>
</dbReference>
<organism evidence="13 14">
    <name type="scientific">Pseudoduganella dura</name>
    <dbReference type="NCBI Taxonomy" id="321982"/>
    <lineage>
        <taxon>Bacteria</taxon>
        <taxon>Pseudomonadati</taxon>
        <taxon>Pseudomonadota</taxon>
        <taxon>Betaproteobacteria</taxon>
        <taxon>Burkholderiales</taxon>
        <taxon>Oxalobacteraceae</taxon>
        <taxon>Telluria group</taxon>
        <taxon>Pseudoduganella</taxon>
    </lineage>
</organism>
<dbReference type="GO" id="GO:0003723">
    <property type="term" value="F:RNA binding"/>
    <property type="evidence" value="ECO:0007669"/>
    <property type="project" value="UniProtKB-KW"/>
</dbReference>
<proteinExistence type="predicted"/>
<dbReference type="InterPro" id="IPR050343">
    <property type="entry name" value="RsuA_PseudoU_synthase"/>
</dbReference>
<dbReference type="SUPFAM" id="SSF55174">
    <property type="entry name" value="Alpha-L RNA-binding motif"/>
    <property type="match status" value="1"/>
</dbReference>
<evidence type="ECO:0000256" key="3">
    <source>
        <dbReference type="ARBA" id="ARBA00036535"/>
    </source>
</evidence>
<dbReference type="EMBL" id="WNWM01000002">
    <property type="protein sequence ID" value="MUI15080.1"/>
    <property type="molecule type" value="Genomic_DNA"/>
</dbReference>
<dbReference type="SMART" id="SM00363">
    <property type="entry name" value="S4"/>
    <property type="match status" value="1"/>
</dbReference>
<dbReference type="Gene3D" id="3.30.70.580">
    <property type="entry name" value="Pseudouridine synthase I, catalytic domain, N-terminal subdomain"/>
    <property type="match status" value="1"/>
</dbReference>
<dbReference type="PROSITE" id="PS50889">
    <property type="entry name" value="S4"/>
    <property type="match status" value="1"/>
</dbReference>
<comment type="catalytic activity">
    <reaction evidence="2">
        <text>uridine(35) in tRNA(Tyr) = pseudouridine(35) in tRNA(Tyr)</text>
        <dbReference type="Rhea" id="RHEA:60556"/>
        <dbReference type="Rhea" id="RHEA-COMP:15607"/>
        <dbReference type="Rhea" id="RHEA-COMP:15608"/>
        <dbReference type="ChEBI" id="CHEBI:65314"/>
        <dbReference type="ChEBI" id="CHEBI:65315"/>
    </reaction>
</comment>
<dbReference type="Gene3D" id="3.10.290.10">
    <property type="entry name" value="RNA-binding S4 domain"/>
    <property type="match status" value="1"/>
</dbReference>
<dbReference type="InterPro" id="IPR002942">
    <property type="entry name" value="S4_RNA-bd"/>
</dbReference>
<dbReference type="PANTHER" id="PTHR47683:SF2">
    <property type="entry name" value="RNA-BINDING S4 DOMAIN-CONTAINING PROTEIN"/>
    <property type="match status" value="1"/>
</dbReference>
<dbReference type="AlphaFoldDB" id="A0A6I3XKI6"/>
<dbReference type="InterPro" id="IPR042092">
    <property type="entry name" value="PsdUridine_s_RsuA/RluB/E/F_cat"/>
</dbReference>
<dbReference type="OrthoDB" id="9807213at2"/>
<evidence type="ECO:0000256" key="9">
    <source>
        <dbReference type="ARBA" id="ARBA00042890"/>
    </source>
</evidence>
<dbReference type="InterPro" id="IPR020103">
    <property type="entry name" value="PsdUridine_synth_cat_dom_sf"/>
</dbReference>
<dbReference type="GO" id="GO:0160138">
    <property type="term" value="F:23S rRNA pseudouridine(2604) synthase activity"/>
    <property type="evidence" value="ECO:0007669"/>
    <property type="project" value="UniProtKB-EC"/>
</dbReference>
<evidence type="ECO:0000256" key="11">
    <source>
        <dbReference type="PROSITE-ProRule" id="PRU00182"/>
    </source>
</evidence>
<evidence type="ECO:0000256" key="4">
    <source>
        <dbReference type="ARBA" id="ARBA00038922"/>
    </source>
</evidence>
<dbReference type="Proteomes" id="UP000431684">
    <property type="component" value="Unassembled WGS sequence"/>
</dbReference>
<sequence length="227" mass="24965">MTDDTIRLSKRLADQLPCSRREAELYIEGGYVLVDGIVVEEPGARVAPAQTVELAPDATLLEIVPVTILLNKPAGADALRCLSEETLHRGGHNANERFLKRHLHNLTPALPLDPSASGLFVFTQDYRVIRKLVDEPGSVEQELIVEVDGTIADNGLAQLNGGATKVSWQNERRLRFAVKGPKPTQIDKMCGAVGLTPTSIKRLRIGRMSMGSLPAGQWRYLLGYERF</sequence>
<evidence type="ECO:0000256" key="8">
    <source>
        <dbReference type="ARBA" id="ARBA00042843"/>
    </source>
</evidence>
<gene>
    <name evidence="13" type="ORF">GJV26_21810</name>
</gene>
<keyword evidence="11" id="KW-0694">RNA-binding</keyword>
<comment type="catalytic activity">
    <reaction evidence="3">
        <text>uridine(2604) in 23S rRNA = pseudouridine(2604) in 23S rRNA</text>
        <dbReference type="Rhea" id="RHEA:38875"/>
        <dbReference type="Rhea" id="RHEA-COMP:10093"/>
        <dbReference type="Rhea" id="RHEA-COMP:10094"/>
        <dbReference type="ChEBI" id="CHEBI:65314"/>
        <dbReference type="ChEBI" id="CHEBI:65315"/>
        <dbReference type="EC" id="5.4.99.21"/>
    </reaction>
</comment>
<dbReference type="InterPro" id="IPR036986">
    <property type="entry name" value="S4_RNA-bd_sf"/>
</dbReference>
<comment type="caution">
    <text evidence="13">The sequence shown here is derived from an EMBL/GenBank/DDBJ whole genome shotgun (WGS) entry which is preliminary data.</text>
</comment>
<feature type="domain" description="RNA-binding S4" evidence="12">
    <location>
        <begin position="6"/>
        <end position="69"/>
    </location>
</feature>
<reference evidence="13 14" key="1">
    <citation type="submission" date="2019-11" db="EMBL/GenBank/DDBJ databases">
        <title>Draft Genome Sequences of Six Type Strains of the Genus Massilia.</title>
        <authorList>
            <person name="Miess H."/>
            <person name="Frediansyah A."/>
            <person name="Goeker M."/>
            <person name="Gross H."/>
        </authorList>
    </citation>
    <scope>NUCLEOTIDE SEQUENCE [LARGE SCALE GENOMIC DNA]</scope>
    <source>
        <strain evidence="13 14">DSM 17513</strain>
    </source>
</reference>
<dbReference type="SUPFAM" id="SSF55120">
    <property type="entry name" value="Pseudouridine synthase"/>
    <property type="match status" value="1"/>
</dbReference>
<dbReference type="GO" id="GO:0001522">
    <property type="term" value="P:pseudouridine synthesis"/>
    <property type="evidence" value="ECO:0007669"/>
    <property type="project" value="InterPro"/>
</dbReference>
<name>A0A6I3XKI6_9BURK</name>
<evidence type="ECO:0000313" key="13">
    <source>
        <dbReference type="EMBL" id="MUI15080.1"/>
    </source>
</evidence>
<keyword evidence="14" id="KW-1185">Reference proteome</keyword>
<evidence type="ECO:0000256" key="1">
    <source>
        <dbReference type="ARBA" id="ARBA00023235"/>
    </source>
</evidence>
<evidence type="ECO:0000256" key="6">
    <source>
        <dbReference type="ARBA" id="ARBA00041420"/>
    </source>
</evidence>
<keyword evidence="1" id="KW-0413">Isomerase</keyword>
<evidence type="ECO:0000256" key="10">
    <source>
        <dbReference type="ARBA" id="ARBA00043147"/>
    </source>
</evidence>
<dbReference type="Pfam" id="PF01479">
    <property type="entry name" value="S4"/>
    <property type="match status" value="1"/>
</dbReference>
<dbReference type="InterPro" id="IPR020094">
    <property type="entry name" value="TruA/RsuA/RluB/E/F_N"/>
</dbReference>
<evidence type="ECO:0000256" key="2">
    <source>
        <dbReference type="ARBA" id="ARBA00036390"/>
    </source>
</evidence>
<evidence type="ECO:0000313" key="14">
    <source>
        <dbReference type="Proteomes" id="UP000431684"/>
    </source>
</evidence>
<dbReference type="PANTHER" id="PTHR47683">
    <property type="entry name" value="PSEUDOURIDINE SYNTHASE FAMILY PROTEIN-RELATED"/>
    <property type="match status" value="1"/>
</dbReference>
<dbReference type="GO" id="GO:0006396">
    <property type="term" value="P:RNA processing"/>
    <property type="evidence" value="ECO:0007669"/>
    <property type="project" value="UniProtKB-ARBA"/>
</dbReference>
<protein>
    <recommendedName>
        <fullName evidence="5">Dual-specificity RNA pseudouridine synthase RluF</fullName>
        <ecNumber evidence="4">5.4.99.21</ecNumber>
    </recommendedName>
    <alternativeName>
        <fullName evidence="7">23S rRNA pseudouridine(2604) synthase</fullName>
    </alternativeName>
    <alternativeName>
        <fullName evidence="9">Ribosomal large subunit pseudouridine synthase F</fullName>
    </alternativeName>
    <alternativeName>
        <fullName evidence="8">rRNA pseudouridylate synthase F</fullName>
    </alternativeName>
    <alternativeName>
        <fullName evidence="10">rRNA-uridine isomerase F</fullName>
    </alternativeName>
    <alternativeName>
        <fullName evidence="6">tRNA(Tyr) pseudouridine(35) synthase</fullName>
    </alternativeName>
</protein>
<dbReference type="EC" id="5.4.99.21" evidence="4"/>
<evidence type="ECO:0000259" key="12">
    <source>
        <dbReference type="SMART" id="SM00363"/>
    </source>
</evidence>
<dbReference type="CDD" id="cd00165">
    <property type="entry name" value="S4"/>
    <property type="match status" value="1"/>
</dbReference>